<dbReference type="EMBL" id="MKIO01000022">
    <property type="protein sequence ID" value="OLP56352.1"/>
    <property type="molecule type" value="Genomic_DNA"/>
</dbReference>
<dbReference type="Pfam" id="PF12399">
    <property type="entry name" value="BCA_ABC_TP_C"/>
    <property type="match status" value="1"/>
</dbReference>
<dbReference type="GO" id="GO:0005524">
    <property type="term" value="F:ATP binding"/>
    <property type="evidence" value="ECO:0007669"/>
    <property type="project" value="UniProtKB-KW"/>
</dbReference>
<evidence type="ECO:0000256" key="2">
    <source>
        <dbReference type="ARBA" id="ARBA00022448"/>
    </source>
</evidence>
<dbReference type="CDD" id="cd03219">
    <property type="entry name" value="ABC_Mj1267_LivG_branched"/>
    <property type="match status" value="1"/>
</dbReference>
<comment type="similarity">
    <text evidence="1">Belongs to the ABC transporter superfamily.</text>
</comment>
<gene>
    <name evidence="6" type="ORF">BJF92_15820</name>
</gene>
<dbReference type="InterPro" id="IPR051120">
    <property type="entry name" value="ABC_AA/LPS_Transport"/>
</dbReference>
<dbReference type="GO" id="GO:0005886">
    <property type="term" value="C:plasma membrane"/>
    <property type="evidence" value="ECO:0007669"/>
    <property type="project" value="TreeGrafter"/>
</dbReference>
<name>A0A1Q9AM02_9HYPH</name>
<accession>A0A1Q9AM02</accession>
<protein>
    <submittedName>
        <fullName evidence="6">ABC transporter ATP-binding protein</fullName>
    </submittedName>
</protein>
<dbReference type="SMART" id="SM00382">
    <property type="entry name" value="AAA"/>
    <property type="match status" value="1"/>
</dbReference>
<evidence type="ECO:0000313" key="7">
    <source>
        <dbReference type="Proteomes" id="UP000186143"/>
    </source>
</evidence>
<dbReference type="OrthoDB" id="9806149at2"/>
<dbReference type="Pfam" id="PF00005">
    <property type="entry name" value="ABC_tran"/>
    <property type="match status" value="1"/>
</dbReference>
<evidence type="ECO:0000313" key="6">
    <source>
        <dbReference type="EMBL" id="OLP56352.1"/>
    </source>
</evidence>
<dbReference type="PROSITE" id="PS50893">
    <property type="entry name" value="ABC_TRANSPORTER_2"/>
    <property type="match status" value="1"/>
</dbReference>
<dbReference type="PANTHER" id="PTHR45772:SF2">
    <property type="entry name" value="ABC TRANSPORTER ATP-BINDING PROTEIN"/>
    <property type="match status" value="1"/>
</dbReference>
<dbReference type="RefSeq" id="WP_075634070.1">
    <property type="nucleotide sequence ID" value="NZ_MKIO01000022.1"/>
</dbReference>
<feature type="domain" description="ABC transporter" evidence="5">
    <location>
        <begin position="5"/>
        <end position="247"/>
    </location>
</feature>
<dbReference type="GO" id="GO:0016887">
    <property type="term" value="F:ATP hydrolysis activity"/>
    <property type="evidence" value="ECO:0007669"/>
    <property type="project" value="InterPro"/>
</dbReference>
<evidence type="ECO:0000259" key="5">
    <source>
        <dbReference type="PROSITE" id="PS50893"/>
    </source>
</evidence>
<dbReference type="Gene3D" id="3.40.50.300">
    <property type="entry name" value="P-loop containing nucleotide triphosphate hydrolases"/>
    <property type="match status" value="1"/>
</dbReference>
<evidence type="ECO:0000256" key="3">
    <source>
        <dbReference type="ARBA" id="ARBA00022741"/>
    </source>
</evidence>
<dbReference type="InterPro" id="IPR003439">
    <property type="entry name" value="ABC_transporter-like_ATP-bd"/>
</dbReference>
<keyword evidence="3" id="KW-0547">Nucleotide-binding</keyword>
<dbReference type="InterPro" id="IPR003593">
    <property type="entry name" value="AAA+_ATPase"/>
</dbReference>
<comment type="caution">
    <text evidence="6">The sequence shown here is derived from an EMBL/GenBank/DDBJ whole genome shotgun (WGS) entry which is preliminary data.</text>
</comment>
<keyword evidence="4 6" id="KW-0067">ATP-binding</keyword>
<dbReference type="InterPro" id="IPR027417">
    <property type="entry name" value="P-loop_NTPase"/>
</dbReference>
<evidence type="ECO:0000256" key="4">
    <source>
        <dbReference type="ARBA" id="ARBA00022840"/>
    </source>
</evidence>
<dbReference type="SUPFAM" id="SSF52540">
    <property type="entry name" value="P-loop containing nucleoside triphosphate hydrolases"/>
    <property type="match status" value="1"/>
</dbReference>
<sequence length="249" mass="27217">MSLALEIRNLQKHFGGLHATRNLSMEIPRGELHAIIGPNGAGKTTLLTQLSGELRPSSGSVFVNGRDVTKAPPHKRAALGVARSFQITTLVKDMTVGENVILALIANSGHAYRFWNRYDRNAGLWRAASEAITRAGMAPNLLHRRVADLSHGEQRLLELAIALARDPAILLLDEPMAGLGSEESRAMTRLLGSLRGRRTILLVEHDMEAVFELADRITVLVRGEVVAVGTPGEIRRNEEVREAYLGEEA</sequence>
<dbReference type="STRING" id="1672749.BJF92_15820"/>
<dbReference type="PANTHER" id="PTHR45772">
    <property type="entry name" value="CONSERVED COMPONENT OF ABC TRANSPORTER FOR NATURAL AMINO ACIDS-RELATED"/>
    <property type="match status" value="1"/>
</dbReference>
<dbReference type="InterPro" id="IPR032823">
    <property type="entry name" value="BCA_ABC_TP_C"/>
</dbReference>
<keyword evidence="2" id="KW-0813">Transport</keyword>
<dbReference type="AlphaFoldDB" id="A0A1Q9AM02"/>
<dbReference type="PROSITE" id="PS00211">
    <property type="entry name" value="ABC_TRANSPORTER_1"/>
    <property type="match status" value="1"/>
</dbReference>
<evidence type="ECO:0000256" key="1">
    <source>
        <dbReference type="ARBA" id="ARBA00005417"/>
    </source>
</evidence>
<reference evidence="6 7" key="1">
    <citation type="submission" date="2016-09" db="EMBL/GenBank/DDBJ databases">
        <title>Rhizobium sp. nov., a novel species isolated from the rice rhizosphere.</title>
        <authorList>
            <person name="Zhao J."/>
            <person name="Zhang X."/>
        </authorList>
    </citation>
    <scope>NUCLEOTIDE SEQUENCE [LARGE SCALE GENOMIC DNA]</scope>
    <source>
        <strain evidence="6 7">MH17</strain>
    </source>
</reference>
<proteinExistence type="inferred from homology"/>
<dbReference type="Proteomes" id="UP000186143">
    <property type="component" value="Unassembled WGS sequence"/>
</dbReference>
<organism evidence="6 7">
    <name type="scientific">Xaviernesmea rhizosphaerae</name>
    <dbReference type="NCBI Taxonomy" id="1672749"/>
    <lineage>
        <taxon>Bacteria</taxon>
        <taxon>Pseudomonadati</taxon>
        <taxon>Pseudomonadota</taxon>
        <taxon>Alphaproteobacteria</taxon>
        <taxon>Hyphomicrobiales</taxon>
        <taxon>Rhizobiaceae</taxon>
        <taxon>Rhizobium/Agrobacterium group</taxon>
        <taxon>Xaviernesmea</taxon>
    </lineage>
</organism>
<dbReference type="InterPro" id="IPR017871">
    <property type="entry name" value="ABC_transporter-like_CS"/>
</dbReference>